<dbReference type="EMBL" id="MU118064">
    <property type="protein sequence ID" value="KAF9646225.1"/>
    <property type="molecule type" value="Genomic_DNA"/>
</dbReference>
<keyword evidence="2" id="KW-1185">Reference proteome</keyword>
<proteinExistence type="predicted"/>
<sequence length="176" mass="19864">MPRRVPLSSRPLDFLYFAFMLIHIPATVLLDMQAICPQHLIPKILRDASEWYITFSGDPLIRGAFHGGPEFNWFRAFLYLEAFFQLPIFFLAARALYAGPPKSQAHYPLMLAYSASSCTTTFSCLAILWTSTGLTQFQMPLLLGSYVPFFLVPFGMAVDMTLRLTKAQGPKTLKAE</sequence>
<reference evidence="1" key="1">
    <citation type="submission" date="2019-10" db="EMBL/GenBank/DDBJ databases">
        <authorList>
            <consortium name="DOE Joint Genome Institute"/>
            <person name="Kuo A."/>
            <person name="Miyauchi S."/>
            <person name="Kiss E."/>
            <person name="Drula E."/>
            <person name="Kohler A."/>
            <person name="Sanchez-Garcia M."/>
            <person name="Andreopoulos B."/>
            <person name="Barry K.W."/>
            <person name="Bonito G."/>
            <person name="Buee M."/>
            <person name="Carver A."/>
            <person name="Chen C."/>
            <person name="Cichocki N."/>
            <person name="Clum A."/>
            <person name="Culley D."/>
            <person name="Crous P.W."/>
            <person name="Fauchery L."/>
            <person name="Girlanda M."/>
            <person name="Hayes R."/>
            <person name="Keri Z."/>
            <person name="Labutti K."/>
            <person name="Lipzen A."/>
            <person name="Lombard V."/>
            <person name="Magnuson J."/>
            <person name="Maillard F."/>
            <person name="Morin E."/>
            <person name="Murat C."/>
            <person name="Nolan M."/>
            <person name="Ohm R."/>
            <person name="Pangilinan J."/>
            <person name="Pereira M."/>
            <person name="Perotto S."/>
            <person name="Peter M."/>
            <person name="Riley R."/>
            <person name="Sitrit Y."/>
            <person name="Stielow B."/>
            <person name="Szollosi G."/>
            <person name="Zifcakova L."/>
            <person name="Stursova M."/>
            <person name="Spatafora J.W."/>
            <person name="Tedersoo L."/>
            <person name="Vaario L.-M."/>
            <person name="Yamada A."/>
            <person name="Yan M."/>
            <person name="Wang P."/>
            <person name="Xu J."/>
            <person name="Bruns T."/>
            <person name="Baldrian P."/>
            <person name="Vilgalys R."/>
            <person name="Henrissat B."/>
            <person name="Grigoriev I.V."/>
            <person name="Hibbett D."/>
            <person name="Nagy L.G."/>
            <person name="Martin F.M."/>
        </authorList>
    </citation>
    <scope>NUCLEOTIDE SEQUENCE</scope>
    <source>
        <strain evidence="1">P2</strain>
    </source>
</reference>
<evidence type="ECO:0000313" key="1">
    <source>
        <dbReference type="EMBL" id="KAF9646225.1"/>
    </source>
</evidence>
<evidence type="ECO:0000313" key="2">
    <source>
        <dbReference type="Proteomes" id="UP000886501"/>
    </source>
</evidence>
<dbReference type="Proteomes" id="UP000886501">
    <property type="component" value="Unassembled WGS sequence"/>
</dbReference>
<accession>A0ACB6Z946</accession>
<organism evidence="1 2">
    <name type="scientific">Thelephora ganbajun</name>
    <name type="common">Ganba fungus</name>
    <dbReference type="NCBI Taxonomy" id="370292"/>
    <lineage>
        <taxon>Eukaryota</taxon>
        <taxon>Fungi</taxon>
        <taxon>Dikarya</taxon>
        <taxon>Basidiomycota</taxon>
        <taxon>Agaricomycotina</taxon>
        <taxon>Agaricomycetes</taxon>
        <taxon>Thelephorales</taxon>
        <taxon>Thelephoraceae</taxon>
        <taxon>Thelephora</taxon>
    </lineage>
</organism>
<protein>
    <submittedName>
        <fullName evidence="1">Uncharacterized protein</fullName>
    </submittedName>
</protein>
<comment type="caution">
    <text evidence="1">The sequence shown here is derived from an EMBL/GenBank/DDBJ whole genome shotgun (WGS) entry which is preliminary data.</text>
</comment>
<name>A0ACB6Z946_THEGA</name>
<reference evidence="1" key="2">
    <citation type="journal article" date="2020" name="Nat. Commun.">
        <title>Large-scale genome sequencing of mycorrhizal fungi provides insights into the early evolution of symbiotic traits.</title>
        <authorList>
            <person name="Miyauchi S."/>
            <person name="Kiss E."/>
            <person name="Kuo A."/>
            <person name="Drula E."/>
            <person name="Kohler A."/>
            <person name="Sanchez-Garcia M."/>
            <person name="Morin E."/>
            <person name="Andreopoulos B."/>
            <person name="Barry K.W."/>
            <person name="Bonito G."/>
            <person name="Buee M."/>
            <person name="Carver A."/>
            <person name="Chen C."/>
            <person name="Cichocki N."/>
            <person name="Clum A."/>
            <person name="Culley D."/>
            <person name="Crous P.W."/>
            <person name="Fauchery L."/>
            <person name="Girlanda M."/>
            <person name="Hayes R.D."/>
            <person name="Keri Z."/>
            <person name="LaButti K."/>
            <person name="Lipzen A."/>
            <person name="Lombard V."/>
            <person name="Magnuson J."/>
            <person name="Maillard F."/>
            <person name="Murat C."/>
            <person name="Nolan M."/>
            <person name="Ohm R.A."/>
            <person name="Pangilinan J."/>
            <person name="Pereira M.F."/>
            <person name="Perotto S."/>
            <person name="Peter M."/>
            <person name="Pfister S."/>
            <person name="Riley R."/>
            <person name="Sitrit Y."/>
            <person name="Stielow J.B."/>
            <person name="Szollosi G."/>
            <person name="Zifcakova L."/>
            <person name="Stursova M."/>
            <person name="Spatafora J.W."/>
            <person name="Tedersoo L."/>
            <person name="Vaario L.M."/>
            <person name="Yamada A."/>
            <person name="Yan M."/>
            <person name="Wang P."/>
            <person name="Xu J."/>
            <person name="Bruns T."/>
            <person name="Baldrian P."/>
            <person name="Vilgalys R."/>
            <person name="Dunand C."/>
            <person name="Henrissat B."/>
            <person name="Grigoriev I.V."/>
            <person name="Hibbett D."/>
            <person name="Nagy L.G."/>
            <person name="Martin F.M."/>
        </authorList>
    </citation>
    <scope>NUCLEOTIDE SEQUENCE</scope>
    <source>
        <strain evidence="1">P2</strain>
    </source>
</reference>
<gene>
    <name evidence="1" type="ORF">BDM02DRAFT_271958</name>
</gene>